<organism evidence="2 3">
    <name type="scientific">Thermus arciformis</name>
    <dbReference type="NCBI Taxonomy" id="482827"/>
    <lineage>
        <taxon>Bacteria</taxon>
        <taxon>Thermotogati</taxon>
        <taxon>Deinococcota</taxon>
        <taxon>Deinococci</taxon>
        <taxon>Thermales</taxon>
        <taxon>Thermaceae</taxon>
        <taxon>Thermus</taxon>
    </lineage>
</organism>
<dbReference type="PIRSF" id="PIRSF021774">
    <property type="entry name" value="UCP021774"/>
    <property type="match status" value="1"/>
</dbReference>
<name>A0A1G7FZF4_9DEIN</name>
<dbReference type="STRING" id="482827.SAMN04488243_11159"/>
<dbReference type="RefSeq" id="WP_011173753.1">
    <property type="nucleotide sequence ID" value="NZ_FNBC01000011.1"/>
</dbReference>
<dbReference type="Proteomes" id="UP000199446">
    <property type="component" value="Unassembled WGS sequence"/>
</dbReference>
<dbReference type="InterPro" id="IPR035923">
    <property type="entry name" value="TT1751-like_sf"/>
</dbReference>
<protein>
    <submittedName>
        <fullName evidence="2">Uncharacterized conserved protein, DUF302 family</fullName>
    </submittedName>
</protein>
<dbReference type="PANTHER" id="PTHR38342:SF1">
    <property type="entry name" value="SLR5037 PROTEIN"/>
    <property type="match status" value="1"/>
</dbReference>
<dbReference type="InterPro" id="IPR005180">
    <property type="entry name" value="DUF302"/>
</dbReference>
<sequence>MTGMRKTLKATLSEARAQVEAALKEEGFGILTEINMAATLKARLGLERPPYLILGACNPSLAAKALEAEPEIGLLLPCNVVLREAEEGVEVLIQDPKEMFRVLPEATQRALAPVAEEARTRLSRALARL</sequence>
<evidence type="ECO:0000259" key="1">
    <source>
        <dbReference type="Pfam" id="PF03625"/>
    </source>
</evidence>
<feature type="domain" description="DUF302" evidence="1">
    <location>
        <begin position="34"/>
        <end position="96"/>
    </location>
</feature>
<dbReference type="EMBL" id="FNBC01000011">
    <property type="protein sequence ID" value="SDE81268.1"/>
    <property type="molecule type" value="Genomic_DNA"/>
</dbReference>
<dbReference type="InterPro" id="IPR016796">
    <property type="entry name" value="UCP021774"/>
</dbReference>
<evidence type="ECO:0000313" key="3">
    <source>
        <dbReference type="Proteomes" id="UP000199446"/>
    </source>
</evidence>
<keyword evidence="3" id="KW-1185">Reference proteome</keyword>
<dbReference type="Pfam" id="PF03625">
    <property type="entry name" value="DUF302"/>
    <property type="match status" value="1"/>
</dbReference>
<dbReference type="Gene3D" id="3.30.310.70">
    <property type="entry name" value="TT1751-like domain"/>
    <property type="match status" value="1"/>
</dbReference>
<dbReference type="OrthoDB" id="9791067at2"/>
<proteinExistence type="predicted"/>
<dbReference type="SUPFAM" id="SSF103247">
    <property type="entry name" value="TT1751-like"/>
    <property type="match status" value="1"/>
</dbReference>
<dbReference type="PANTHER" id="PTHR38342">
    <property type="entry name" value="SLR5037 PROTEIN"/>
    <property type="match status" value="1"/>
</dbReference>
<evidence type="ECO:0000313" key="2">
    <source>
        <dbReference type="EMBL" id="SDE81268.1"/>
    </source>
</evidence>
<gene>
    <name evidence="2" type="ORF">SAMN04488243_11159</name>
</gene>
<dbReference type="AlphaFoldDB" id="A0A1G7FZF4"/>
<dbReference type="CDD" id="cd14797">
    <property type="entry name" value="DUF302"/>
    <property type="match status" value="1"/>
</dbReference>
<accession>A0A1G7FZF4</accession>
<reference evidence="3" key="1">
    <citation type="submission" date="2016-10" db="EMBL/GenBank/DDBJ databases">
        <authorList>
            <person name="Varghese N."/>
            <person name="Submissions S."/>
        </authorList>
    </citation>
    <scope>NUCLEOTIDE SEQUENCE [LARGE SCALE GENOMIC DNA]</scope>
    <source>
        <strain evidence="3">CGMCC 1.6992</strain>
    </source>
</reference>